<dbReference type="AlphaFoldDB" id="A0A0A8ZHK7"/>
<proteinExistence type="predicted"/>
<protein>
    <submittedName>
        <fullName evidence="1">Uncharacterized protein</fullName>
    </submittedName>
</protein>
<organism evidence="1">
    <name type="scientific">Arundo donax</name>
    <name type="common">Giant reed</name>
    <name type="synonym">Donax arundinaceus</name>
    <dbReference type="NCBI Taxonomy" id="35708"/>
    <lineage>
        <taxon>Eukaryota</taxon>
        <taxon>Viridiplantae</taxon>
        <taxon>Streptophyta</taxon>
        <taxon>Embryophyta</taxon>
        <taxon>Tracheophyta</taxon>
        <taxon>Spermatophyta</taxon>
        <taxon>Magnoliopsida</taxon>
        <taxon>Liliopsida</taxon>
        <taxon>Poales</taxon>
        <taxon>Poaceae</taxon>
        <taxon>PACMAD clade</taxon>
        <taxon>Arundinoideae</taxon>
        <taxon>Arundineae</taxon>
        <taxon>Arundo</taxon>
    </lineage>
</organism>
<name>A0A0A8ZHK7_ARUDO</name>
<reference evidence="1" key="1">
    <citation type="submission" date="2014-09" db="EMBL/GenBank/DDBJ databases">
        <authorList>
            <person name="Magalhaes I.L.F."/>
            <person name="Oliveira U."/>
            <person name="Santos F.R."/>
            <person name="Vidigal T.H.D.A."/>
            <person name="Brescovit A.D."/>
            <person name="Santos A.J."/>
        </authorList>
    </citation>
    <scope>NUCLEOTIDE SEQUENCE</scope>
    <source>
        <tissue evidence="1">Shoot tissue taken approximately 20 cm above the soil surface</tissue>
    </source>
</reference>
<accession>A0A0A8ZHK7</accession>
<sequence length="29" mass="3389">MSNLVQLNMTSIYRDMDAFYFVLTDSLLS</sequence>
<evidence type="ECO:0000313" key="1">
    <source>
        <dbReference type="EMBL" id="JAD36210.1"/>
    </source>
</evidence>
<reference evidence="1" key="2">
    <citation type="journal article" date="2015" name="Data Brief">
        <title>Shoot transcriptome of the giant reed, Arundo donax.</title>
        <authorList>
            <person name="Barrero R.A."/>
            <person name="Guerrero F.D."/>
            <person name="Moolhuijzen P."/>
            <person name="Goolsby J.A."/>
            <person name="Tidwell J."/>
            <person name="Bellgard S.E."/>
            <person name="Bellgard M.I."/>
        </authorList>
    </citation>
    <scope>NUCLEOTIDE SEQUENCE</scope>
    <source>
        <tissue evidence="1">Shoot tissue taken approximately 20 cm above the soil surface</tissue>
    </source>
</reference>
<dbReference type="EMBL" id="GBRH01261685">
    <property type="protein sequence ID" value="JAD36210.1"/>
    <property type="molecule type" value="Transcribed_RNA"/>
</dbReference>